<dbReference type="InterPro" id="IPR037185">
    <property type="entry name" value="EmrE-like"/>
</dbReference>
<dbReference type="GO" id="GO:0016020">
    <property type="term" value="C:membrane"/>
    <property type="evidence" value="ECO:0007669"/>
    <property type="project" value="InterPro"/>
</dbReference>
<dbReference type="SUPFAM" id="SSF103481">
    <property type="entry name" value="Multidrug resistance efflux transporter EmrE"/>
    <property type="match status" value="2"/>
</dbReference>
<dbReference type="AlphaFoldDB" id="A0A857CEL7"/>
<dbReference type="PANTHER" id="PTHR22911">
    <property type="entry name" value="ACYL-MALONYL CONDENSING ENZYME-RELATED"/>
    <property type="match status" value="1"/>
</dbReference>
<keyword evidence="1" id="KW-0472">Membrane</keyword>
<feature type="transmembrane region" description="Helical" evidence="1">
    <location>
        <begin position="162"/>
        <end position="179"/>
    </location>
</feature>
<feature type="transmembrane region" description="Helical" evidence="1">
    <location>
        <begin position="219"/>
        <end position="239"/>
    </location>
</feature>
<feature type="transmembrane region" description="Helical" evidence="1">
    <location>
        <begin position="20"/>
        <end position="40"/>
    </location>
</feature>
<feature type="transmembrane region" description="Helical" evidence="1">
    <location>
        <begin position="112"/>
        <end position="130"/>
    </location>
</feature>
<evidence type="ECO:0000259" key="2">
    <source>
        <dbReference type="Pfam" id="PF00892"/>
    </source>
</evidence>
<feature type="domain" description="EamA" evidence="2">
    <location>
        <begin position="162"/>
        <end position="292"/>
    </location>
</feature>
<feature type="transmembrane region" description="Helical" evidence="1">
    <location>
        <begin position="83"/>
        <end position="106"/>
    </location>
</feature>
<dbReference type="PANTHER" id="PTHR22911:SF103">
    <property type="entry name" value="BLR2811 PROTEIN"/>
    <property type="match status" value="1"/>
</dbReference>
<evidence type="ECO:0000256" key="1">
    <source>
        <dbReference type="SAM" id="Phobius"/>
    </source>
</evidence>
<evidence type="ECO:0000313" key="3">
    <source>
        <dbReference type="EMBL" id="QGZ37339.1"/>
    </source>
</evidence>
<dbReference type="Proteomes" id="UP000435648">
    <property type="component" value="Chromosome"/>
</dbReference>
<keyword evidence="1" id="KW-1133">Transmembrane helix</keyword>
<protein>
    <submittedName>
        <fullName evidence="3">EamA family transporter</fullName>
    </submittedName>
</protein>
<feature type="transmembrane region" description="Helical" evidence="1">
    <location>
        <begin position="276"/>
        <end position="294"/>
    </location>
</feature>
<dbReference type="Pfam" id="PF00892">
    <property type="entry name" value="EamA"/>
    <property type="match status" value="2"/>
</dbReference>
<feature type="transmembrane region" description="Helical" evidence="1">
    <location>
        <begin position="52"/>
        <end position="71"/>
    </location>
</feature>
<accession>A0A857CEL7</accession>
<gene>
    <name evidence="3" type="ORF">GH266_10665</name>
</gene>
<reference evidence="3 4" key="1">
    <citation type="submission" date="2019-12" db="EMBL/GenBank/DDBJ databases">
        <title>The genome of Stappia indica PHM037.</title>
        <authorList>
            <person name="Kacar D."/>
            <person name="Galan B."/>
            <person name="Canedo L."/>
            <person name="Rodriguez P."/>
            <person name="de la Calle F."/>
            <person name="Garcia J.L."/>
        </authorList>
    </citation>
    <scope>NUCLEOTIDE SEQUENCE [LARGE SCALE GENOMIC DNA]</scope>
    <source>
        <strain evidence="3 4">PHM037</strain>
    </source>
</reference>
<proteinExistence type="predicted"/>
<keyword evidence="1" id="KW-0812">Transmembrane</keyword>
<name>A0A857CEL7_9HYPH</name>
<feature type="domain" description="EamA" evidence="2">
    <location>
        <begin position="22"/>
        <end position="153"/>
    </location>
</feature>
<dbReference type="KEGG" id="siw:GH266_10665"/>
<dbReference type="OrthoDB" id="9815809at2"/>
<feature type="transmembrane region" description="Helical" evidence="1">
    <location>
        <begin position="191"/>
        <end position="213"/>
    </location>
</feature>
<feature type="transmembrane region" description="Helical" evidence="1">
    <location>
        <begin position="251"/>
        <end position="270"/>
    </location>
</feature>
<dbReference type="InterPro" id="IPR000620">
    <property type="entry name" value="EamA_dom"/>
</dbReference>
<evidence type="ECO:0000313" key="4">
    <source>
        <dbReference type="Proteomes" id="UP000435648"/>
    </source>
</evidence>
<feature type="transmembrane region" description="Helical" evidence="1">
    <location>
        <begin position="139"/>
        <end position="156"/>
    </location>
</feature>
<sequence>MLDSLQRAVSDWRQLIPERFVGIALICFAFLCFSCLDTTAKYLGQYLPTEQVVWMRFMTHIFYGILLFRLWRTPQVLHTRRWGLQILRALCLLGSTAFNFFAIRYMQLAETVSIMFATPFVVTALAGPLLNEWAGMRRWMAIIVGFIGILVVTRPGFGEMHWAALLSVCSMLCYAIYVLTTRMLTQTDSPVGMLMISAIVAATAIAPFGISAWQMPSSAWHWVLLLATGALGGIGHFALIRAHVLAPAPVLAPFMYTQILWMVALGYLVFADVPTVYTVIGASIVTASGLYILYRERKISKAEVAADAASLGRG</sequence>
<dbReference type="EMBL" id="CP046908">
    <property type="protein sequence ID" value="QGZ37339.1"/>
    <property type="molecule type" value="Genomic_DNA"/>
</dbReference>
<organism evidence="3 4">
    <name type="scientific">Stappia indica</name>
    <dbReference type="NCBI Taxonomy" id="538381"/>
    <lineage>
        <taxon>Bacteria</taxon>
        <taxon>Pseudomonadati</taxon>
        <taxon>Pseudomonadota</taxon>
        <taxon>Alphaproteobacteria</taxon>
        <taxon>Hyphomicrobiales</taxon>
        <taxon>Stappiaceae</taxon>
        <taxon>Stappia</taxon>
    </lineage>
</organism>